<accession>A0AAD9BB46</accession>
<dbReference type="AlphaFoldDB" id="A0AAD9BB46"/>
<comment type="caution">
    <text evidence="1">The sequence shown here is derived from an EMBL/GenBank/DDBJ whole genome shotgun (WGS) entry which is preliminary data.</text>
</comment>
<protein>
    <submittedName>
        <fullName evidence="1">CRISPR system single-strand-specific deoxyribonuclease Cas10/Csm1 (Subtype III-A)</fullName>
    </submittedName>
</protein>
<evidence type="ECO:0000313" key="2">
    <source>
        <dbReference type="Proteomes" id="UP001228049"/>
    </source>
</evidence>
<feature type="non-terminal residue" evidence="1">
    <location>
        <position position="1"/>
    </location>
</feature>
<keyword evidence="2" id="KW-1185">Reference proteome</keyword>
<dbReference type="EMBL" id="JASDAP010000025">
    <property type="protein sequence ID" value="KAK1880542.1"/>
    <property type="molecule type" value="Genomic_DNA"/>
</dbReference>
<dbReference type="Proteomes" id="UP001228049">
    <property type="component" value="Unassembled WGS sequence"/>
</dbReference>
<sequence length="108" mass="12308">KPHRPQHDFCANQHPTHVCQRTEGPHNKASMHGGSVFDLLSTFEEFWPWLPSSTTTCLTCLLLNARVPNEAPWECSESIPEDRPVRFLLFLKTCWNGLSAAYHMAHPP</sequence>
<feature type="non-terminal residue" evidence="1">
    <location>
        <position position="108"/>
    </location>
</feature>
<evidence type="ECO:0000313" key="1">
    <source>
        <dbReference type="EMBL" id="KAK1880542.1"/>
    </source>
</evidence>
<gene>
    <name evidence="1" type="ORF">KUDE01_026066</name>
</gene>
<organism evidence="1 2">
    <name type="scientific">Dissostichus eleginoides</name>
    <name type="common">Patagonian toothfish</name>
    <name type="synonym">Dissostichus amissus</name>
    <dbReference type="NCBI Taxonomy" id="100907"/>
    <lineage>
        <taxon>Eukaryota</taxon>
        <taxon>Metazoa</taxon>
        <taxon>Chordata</taxon>
        <taxon>Craniata</taxon>
        <taxon>Vertebrata</taxon>
        <taxon>Euteleostomi</taxon>
        <taxon>Actinopterygii</taxon>
        <taxon>Neopterygii</taxon>
        <taxon>Teleostei</taxon>
        <taxon>Neoteleostei</taxon>
        <taxon>Acanthomorphata</taxon>
        <taxon>Eupercaria</taxon>
        <taxon>Perciformes</taxon>
        <taxon>Notothenioidei</taxon>
        <taxon>Nototheniidae</taxon>
        <taxon>Dissostichus</taxon>
    </lineage>
</organism>
<name>A0AAD9BB46_DISEL</name>
<proteinExistence type="predicted"/>
<reference evidence="1" key="1">
    <citation type="submission" date="2023-04" db="EMBL/GenBank/DDBJ databases">
        <title>Chromosome-level genome of Chaenocephalus aceratus.</title>
        <authorList>
            <person name="Park H."/>
        </authorList>
    </citation>
    <scope>NUCLEOTIDE SEQUENCE</scope>
    <source>
        <strain evidence="1">DE</strain>
        <tissue evidence="1">Muscle</tissue>
    </source>
</reference>